<comment type="subcellular location">
    <subcellularLocation>
        <location evidence="1">Cell membrane</location>
        <topology evidence="1">Multi-pass membrane protein</topology>
    </subcellularLocation>
</comment>
<comment type="similarity">
    <text evidence="7">Belongs to the glycosyltransferase 87 family.</text>
</comment>
<feature type="transmembrane region" description="Helical" evidence="9">
    <location>
        <begin position="178"/>
        <end position="198"/>
    </location>
</feature>
<dbReference type="AlphaFoldDB" id="A0A495K337"/>
<feature type="transmembrane region" description="Helical" evidence="9">
    <location>
        <begin position="399"/>
        <end position="419"/>
    </location>
</feature>
<dbReference type="Pfam" id="PF09594">
    <property type="entry name" value="GT87"/>
    <property type="match status" value="1"/>
</dbReference>
<evidence type="ECO:0000256" key="7">
    <source>
        <dbReference type="ARBA" id="ARBA00024033"/>
    </source>
</evidence>
<reference evidence="10 11" key="1">
    <citation type="submission" date="2018-10" db="EMBL/GenBank/DDBJ databases">
        <title>Sequencing the genomes of 1000 actinobacteria strains.</title>
        <authorList>
            <person name="Klenk H.-P."/>
        </authorList>
    </citation>
    <scope>NUCLEOTIDE SEQUENCE [LARGE SCALE GENOMIC DNA]</scope>
    <source>
        <strain evidence="10 11">DSM 44343</strain>
    </source>
</reference>
<dbReference type="GO" id="GO:0005886">
    <property type="term" value="C:plasma membrane"/>
    <property type="evidence" value="ECO:0007669"/>
    <property type="project" value="UniProtKB-SubCell"/>
</dbReference>
<feature type="transmembrane region" description="Helical" evidence="9">
    <location>
        <begin position="204"/>
        <end position="226"/>
    </location>
</feature>
<evidence type="ECO:0000256" key="8">
    <source>
        <dbReference type="SAM" id="MobiDB-lite"/>
    </source>
</evidence>
<comment type="caution">
    <text evidence="10">The sequence shown here is derived from an EMBL/GenBank/DDBJ whole genome shotgun (WGS) entry which is preliminary data.</text>
</comment>
<dbReference type="Proteomes" id="UP000274762">
    <property type="component" value="Unassembled WGS sequence"/>
</dbReference>
<dbReference type="InterPro" id="IPR018584">
    <property type="entry name" value="GT87"/>
</dbReference>
<protein>
    <submittedName>
        <fullName evidence="10">Arabinofuranan 3-O-arabinosyltransferase</fullName>
    </submittedName>
</protein>
<keyword evidence="2" id="KW-1003">Cell membrane</keyword>
<evidence type="ECO:0000256" key="5">
    <source>
        <dbReference type="ARBA" id="ARBA00022989"/>
    </source>
</evidence>
<feature type="region of interest" description="Disordered" evidence="8">
    <location>
        <begin position="1"/>
        <end position="29"/>
    </location>
</feature>
<feature type="transmembrane region" description="Helical" evidence="9">
    <location>
        <begin position="291"/>
        <end position="312"/>
    </location>
</feature>
<keyword evidence="4 9" id="KW-0812">Transmembrane</keyword>
<proteinExistence type="inferred from homology"/>
<evidence type="ECO:0000256" key="3">
    <source>
        <dbReference type="ARBA" id="ARBA00022679"/>
    </source>
</evidence>
<keyword evidence="6 9" id="KW-0472">Membrane</keyword>
<gene>
    <name evidence="10" type="ORF">DFJ75_2502</name>
</gene>
<sequence length="442" mass="49827">MSINDPSTGDHQKPSADVGREHGKRPGYGLVNRTGTAERVLFPGVDVGRIISMVLWPVAILMVFQRTVILGVDGDRTDDFSPVYRAALAFLRNEPIYTENYNTVDPHYLYPPSGTLLMAPLGYIDPERARWLFIFVSAAVLVLCAYLITRMFGYSVRSWVMPVVLFVFFLSETVSHTLIFVNFNAFVLLGELLFMMLALKRKDLWAGVPLGLTLAVKPVLAVLLLLPLLNRQWKVFVGAIGVPLLLTALAWPLSADPRSFVSRTAPYLFEARDYYNSSIVGNAAYFGVQTWLVVLLRIAFVLMAAFSLWFLYRYYRTTDELLWMSTSAGVLLCTSWLVGSLGQGYYSMLLFPLLMTVFMRGSAIRSWPAWLGVYGCFTFDGFYSDRWEAFGRAIEYNKVTWGWSLLMIAVFCALLFRYLDLRKSGDHEIPGTRTRPAATVGA</sequence>
<feature type="transmembrane region" description="Helical" evidence="9">
    <location>
        <begin position="233"/>
        <end position="253"/>
    </location>
</feature>
<evidence type="ECO:0000256" key="6">
    <source>
        <dbReference type="ARBA" id="ARBA00023136"/>
    </source>
</evidence>
<organism evidence="10 11">
    <name type="scientific">Williamsia marianensis</name>
    <dbReference type="NCBI Taxonomy" id="85044"/>
    <lineage>
        <taxon>Bacteria</taxon>
        <taxon>Bacillati</taxon>
        <taxon>Actinomycetota</taxon>
        <taxon>Actinomycetes</taxon>
        <taxon>Mycobacteriales</taxon>
        <taxon>Nocardiaceae</taxon>
        <taxon>Williamsia</taxon>
    </lineage>
</organism>
<accession>A0A495K337</accession>
<feature type="transmembrane region" description="Helical" evidence="9">
    <location>
        <begin position="131"/>
        <end position="148"/>
    </location>
</feature>
<evidence type="ECO:0000256" key="4">
    <source>
        <dbReference type="ARBA" id="ARBA00022692"/>
    </source>
</evidence>
<feature type="transmembrane region" description="Helical" evidence="9">
    <location>
        <begin position="47"/>
        <end position="64"/>
    </location>
</feature>
<dbReference type="EMBL" id="RBKV01000001">
    <property type="protein sequence ID" value="RKR95676.1"/>
    <property type="molecule type" value="Genomic_DNA"/>
</dbReference>
<evidence type="ECO:0000256" key="2">
    <source>
        <dbReference type="ARBA" id="ARBA00022475"/>
    </source>
</evidence>
<evidence type="ECO:0000256" key="1">
    <source>
        <dbReference type="ARBA" id="ARBA00004651"/>
    </source>
</evidence>
<dbReference type="GO" id="GO:0016758">
    <property type="term" value="F:hexosyltransferase activity"/>
    <property type="evidence" value="ECO:0007669"/>
    <property type="project" value="InterPro"/>
</dbReference>
<name>A0A495K337_WILMA</name>
<evidence type="ECO:0000256" key="9">
    <source>
        <dbReference type="SAM" id="Phobius"/>
    </source>
</evidence>
<evidence type="ECO:0000313" key="11">
    <source>
        <dbReference type="Proteomes" id="UP000274762"/>
    </source>
</evidence>
<feature type="compositionally biased region" description="Basic and acidic residues" evidence="8">
    <location>
        <begin position="8"/>
        <end position="21"/>
    </location>
</feature>
<keyword evidence="5 9" id="KW-1133">Transmembrane helix</keyword>
<keyword evidence="3 10" id="KW-0808">Transferase</keyword>
<evidence type="ECO:0000313" key="10">
    <source>
        <dbReference type="EMBL" id="RKR95676.1"/>
    </source>
</evidence>
<feature type="transmembrane region" description="Helical" evidence="9">
    <location>
        <begin position="154"/>
        <end position="171"/>
    </location>
</feature>